<dbReference type="CDD" id="cd07814">
    <property type="entry name" value="SRPBCC_CalC_Aha1-like"/>
    <property type="match status" value="1"/>
</dbReference>
<dbReference type="Pfam" id="PF08327">
    <property type="entry name" value="AHSA1"/>
    <property type="match status" value="1"/>
</dbReference>
<evidence type="ECO:0000313" key="3">
    <source>
        <dbReference type="EMBL" id="AEA44854.1"/>
    </source>
</evidence>
<gene>
    <name evidence="3" type="ordered locus">Fluta_2875</name>
</gene>
<dbReference type="Proteomes" id="UP000007463">
    <property type="component" value="Chromosome"/>
</dbReference>
<dbReference type="EMBL" id="CP002542">
    <property type="protein sequence ID" value="AEA44854.1"/>
    <property type="molecule type" value="Genomic_DNA"/>
</dbReference>
<accession>F2IIC8</accession>
<feature type="domain" description="Activator of Hsp90 ATPase homologue 1/2-like C-terminal" evidence="2">
    <location>
        <begin position="33"/>
        <end position="161"/>
    </location>
</feature>
<dbReference type="Gene3D" id="3.30.530.20">
    <property type="match status" value="1"/>
</dbReference>
<dbReference type="RefSeq" id="WP_013687623.1">
    <property type="nucleotide sequence ID" value="NC_015321.1"/>
</dbReference>
<protein>
    <submittedName>
        <fullName evidence="3">Activator of Hsp90 ATPase 1 family protein</fullName>
    </submittedName>
</protein>
<evidence type="ECO:0000259" key="2">
    <source>
        <dbReference type="Pfam" id="PF08327"/>
    </source>
</evidence>
<proteinExistence type="inferred from homology"/>
<keyword evidence="4" id="KW-1185">Reference proteome</keyword>
<dbReference type="eggNOG" id="COG3832">
    <property type="taxonomic scope" value="Bacteria"/>
</dbReference>
<sequence>MIIRQNNYELRMPNYEFSNHPKRIEKSILIQDSPAKIWEYLTNPDLMKQWMGDPEMNIEVITDWKVGNPFGIKGFHHLQFENKGTILQFEPEKIFQYEYLSSMSNLADTPENHTMITFNLVPKAEKTELIVEAENFPSKIIYKHLEFYWNGTVTLLKNLIEKDSLQDI</sequence>
<evidence type="ECO:0000313" key="4">
    <source>
        <dbReference type="Proteomes" id="UP000007463"/>
    </source>
</evidence>
<evidence type="ECO:0000256" key="1">
    <source>
        <dbReference type="ARBA" id="ARBA00006817"/>
    </source>
</evidence>
<reference evidence="3 4" key="1">
    <citation type="journal article" date="2011" name="Stand. Genomic Sci.">
        <title>Complete genome sequence of the gliding freshwater bacterium Fluviicola taffensis type strain (RW262).</title>
        <authorList>
            <person name="Woyke T."/>
            <person name="Chertkov O."/>
            <person name="Lapidus A."/>
            <person name="Nolan M."/>
            <person name="Lucas S."/>
            <person name="Del Rio T.G."/>
            <person name="Tice H."/>
            <person name="Cheng J.F."/>
            <person name="Tapia R."/>
            <person name="Han C."/>
            <person name="Goodwin L."/>
            <person name="Pitluck S."/>
            <person name="Liolios K."/>
            <person name="Pagani I."/>
            <person name="Ivanova N."/>
            <person name="Huntemann M."/>
            <person name="Mavromatis K."/>
            <person name="Mikhailova N."/>
            <person name="Pati A."/>
            <person name="Chen A."/>
            <person name="Palaniappan K."/>
            <person name="Land M."/>
            <person name="Hauser L."/>
            <person name="Brambilla E.M."/>
            <person name="Rohde M."/>
            <person name="Mwirichia R."/>
            <person name="Sikorski J."/>
            <person name="Tindall B.J."/>
            <person name="Goker M."/>
            <person name="Bristow J."/>
            <person name="Eisen J.A."/>
            <person name="Markowitz V."/>
            <person name="Hugenholtz P."/>
            <person name="Klenk H.P."/>
            <person name="Kyrpides N.C."/>
        </authorList>
    </citation>
    <scope>NUCLEOTIDE SEQUENCE [LARGE SCALE GENOMIC DNA]</scope>
    <source>
        <strain evidence="4">DSM 16823 / RW262 / RW262</strain>
    </source>
</reference>
<dbReference type="AlphaFoldDB" id="F2IIC8"/>
<reference evidence="4" key="2">
    <citation type="submission" date="2011-02" db="EMBL/GenBank/DDBJ databases">
        <title>The complete genome of Fluviicola taffensis DSM 16823.</title>
        <authorList>
            <consortium name="US DOE Joint Genome Institute (JGI-PGF)"/>
            <person name="Lucas S."/>
            <person name="Copeland A."/>
            <person name="Lapidus A."/>
            <person name="Bruce D."/>
            <person name="Goodwin L."/>
            <person name="Pitluck S."/>
            <person name="Kyrpides N."/>
            <person name="Mavromatis K."/>
            <person name="Ivanova N."/>
            <person name="Mikhailova N."/>
            <person name="Pagani I."/>
            <person name="Chertkov O."/>
            <person name="Detter J.C."/>
            <person name="Han C."/>
            <person name="Tapia R."/>
            <person name="Land M."/>
            <person name="Hauser L."/>
            <person name="Markowitz V."/>
            <person name="Cheng J.-F."/>
            <person name="Hugenholtz P."/>
            <person name="Woyke T."/>
            <person name="Wu D."/>
            <person name="Tindall B."/>
            <person name="Pomrenke H.G."/>
            <person name="Brambilla E."/>
            <person name="Klenk H.-P."/>
            <person name="Eisen J.A."/>
        </authorList>
    </citation>
    <scope>NUCLEOTIDE SEQUENCE [LARGE SCALE GENOMIC DNA]</scope>
    <source>
        <strain evidence="4">DSM 16823 / RW262 / RW262</strain>
    </source>
</reference>
<comment type="similarity">
    <text evidence="1">Belongs to the AHA1 family.</text>
</comment>
<organism evidence="3 4">
    <name type="scientific">Fluviicola taffensis (strain DSM 16823 / NCIMB 13979 / RW262)</name>
    <dbReference type="NCBI Taxonomy" id="755732"/>
    <lineage>
        <taxon>Bacteria</taxon>
        <taxon>Pseudomonadati</taxon>
        <taxon>Bacteroidota</taxon>
        <taxon>Flavobacteriia</taxon>
        <taxon>Flavobacteriales</taxon>
        <taxon>Crocinitomicaceae</taxon>
        <taxon>Fluviicola</taxon>
    </lineage>
</organism>
<name>F2IIC8_FLUTR</name>
<dbReference type="InterPro" id="IPR023393">
    <property type="entry name" value="START-like_dom_sf"/>
</dbReference>
<dbReference type="InterPro" id="IPR013538">
    <property type="entry name" value="ASHA1/2-like_C"/>
</dbReference>
<dbReference type="SUPFAM" id="SSF55961">
    <property type="entry name" value="Bet v1-like"/>
    <property type="match status" value="1"/>
</dbReference>
<dbReference type="KEGG" id="fte:Fluta_2875"/>
<dbReference type="HOGENOM" id="CLU_108923_4_1_10"/>
<dbReference type="STRING" id="755732.Fluta_2875"/>